<dbReference type="EMBL" id="JAPUFD010000022">
    <property type="protein sequence ID" value="MDI1492942.1"/>
    <property type="molecule type" value="Genomic_DNA"/>
</dbReference>
<accession>A0AA43QUZ9</accession>
<dbReference type="Pfam" id="PF20684">
    <property type="entry name" value="Fung_rhodopsin"/>
    <property type="match status" value="1"/>
</dbReference>
<evidence type="ECO:0000259" key="7">
    <source>
        <dbReference type="Pfam" id="PF20684"/>
    </source>
</evidence>
<evidence type="ECO:0000256" key="1">
    <source>
        <dbReference type="ARBA" id="ARBA00004141"/>
    </source>
</evidence>
<feature type="transmembrane region" description="Helical" evidence="6">
    <location>
        <begin position="56"/>
        <end position="77"/>
    </location>
</feature>
<dbReference type="PANTHER" id="PTHR33048">
    <property type="entry name" value="PTH11-LIKE INTEGRAL MEMBRANE PROTEIN (AFU_ORTHOLOGUE AFUA_5G11245)"/>
    <property type="match status" value="1"/>
</dbReference>
<feature type="transmembrane region" description="Helical" evidence="6">
    <location>
        <begin position="116"/>
        <end position="137"/>
    </location>
</feature>
<keyword evidence="3 6" id="KW-1133">Transmembrane helix</keyword>
<feature type="transmembrane region" description="Helical" evidence="6">
    <location>
        <begin position="188"/>
        <end position="213"/>
    </location>
</feature>
<dbReference type="Proteomes" id="UP001161017">
    <property type="component" value="Unassembled WGS sequence"/>
</dbReference>
<evidence type="ECO:0000256" key="4">
    <source>
        <dbReference type="ARBA" id="ARBA00023136"/>
    </source>
</evidence>
<feature type="transmembrane region" description="Helical" evidence="6">
    <location>
        <begin position="259"/>
        <end position="281"/>
    </location>
</feature>
<comment type="similarity">
    <text evidence="5">Belongs to the SAT4 family.</text>
</comment>
<gene>
    <name evidence="8" type="ORF">OHK93_004726</name>
</gene>
<dbReference type="InterPro" id="IPR049326">
    <property type="entry name" value="Rhodopsin_dom_fungi"/>
</dbReference>
<feature type="transmembrane region" description="Helical" evidence="6">
    <location>
        <begin position="22"/>
        <end position="44"/>
    </location>
</feature>
<feature type="transmembrane region" description="Helical" evidence="6">
    <location>
        <begin position="149"/>
        <end position="168"/>
    </location>
</feature>
<keyword evidence="4 6" id="KW-0472">Membrane</keyword>
<dbReference type="AlphaFoldDB" id="A0AA43QUZ9"/>
<evidence type="ECO:0000256" key="3">
    <source>
        <dbReference type="ARBA" id="ARBA00022989"/>
    </source>
</evidence>
<name>A0AA43QUZ9_9LECA</name>
<organism evidence="8 9">
    <name type="scientific">Ramalina farinacea</name>
    <dbReference type="NCBI Taxonomy" id="258253"/>
    <lineage>
        <taxon>Eukaryota</taxon>
        <taxon>Fungi</taxon>
        <taxon>Dikarya</taxon>
        <taxon>Ascomycota</taxon>
        <taxon>Pezizomycotina</taxon>
        <taxon>Lecanoromycetes</taxon>
        <taxon>OSLEUM clade</taxon>
        <taxon>Lecanoromycetidae</taxon>
        <taxon>Lecanorales</taxon>
        <taxon>Lecanorineae</taxon>
        <taxon>Ramalinaceae</taxon>
        <taxon>Ramalina</taxon>
    </lineage>
</organism>
<comment type="caution">
    <text evidence="8">The sequence shown here is derived from an EMBL/GenBank/DDBJ whole genome shotgun (WGS) entry which is preliminary data.</text>
</comment>
<feature type="transmembrane region" description="Helical" evidence="6">
    <location>
        <begin position="225"/>
        <end position="247"/>
    </location>
</feature>
<keyword evidence="9" id="KW-1185">Reference proteome</keyword>
<dbReference type="InterPro" id="IPR052337">
    <property type="entry name" value="SAT4-like"/>
</dbReference>
<comment type="subcellular location">
    <subcellularLocation>
        <location evidence="1">Membrane</location>
        <topology evidence="1">Multi-pass membrane protein</topology>
    </subcellularLocation>
</comment>
<evidence type="ECO:0000313" key="9">
    <source>
        <dbReference type="Proteomes" id="UP001161017"/>
    </source>
</evidence>
<protein>
    <recommendedName>
        <fullName evidence="7">Rhodopsin domain-containing protein</fullName>
    </recommendedName>
</protein>
<evidence type="ECO:0000313" key="8">
    <source>
        <dbReference type="EMBL" id="MDI1492942.1"/>
    </source>
</evidence>
<sequence>MSAPTGAAAAPAPAPPMIPETAYKVVSCTFCGLAIAGAVSRTVIRTYNKQLRFLDDFLLLFASVCLIAATVLLNLGADSLYQVGATDAPELAAIIPLEVISAAITKIQNYTYPFGALIWACIFLVKFCYLAFFRLLIDRQKALVNYWRVTMVVVFLSACFDVSSSFIGCSHFGSENLLCSNHYYTQRILAVEAVTITLDIVTDLMILAIPPYLMYKVQIKQRQKLGIGFFLCLSVFMIIIAIIRISRVHATDFEIWASFWQQFEGCIAVLMVSLTAFRTLFVSKASKSANSPQKLKVSDTYKRRMWFSKRSDGSSQSGEKGHVDVAVPGATLTGMRTFIGGDGFMDSMTTKGDFGGHVVHNTHDLEANSDSVRHSFLRQVHESWLTMMT</sequence>
<keyword evidence="2 6" id="KW-0812">Transmembrane</keyword>
<dbReference type="GO" id="GO:0016020">
    <property type="term" value="C:membrane"/>
    <property type="evidence" value="ECO:0007669"/>
    <property type="project" value="UniProtKB-SubCell"/>
</dbReference>
<reference evidence="8" key="1">
    <citation type="journal article" date="2023" name="Genome Biol. Evol.">
        <title>First Whole Genome Sequence and Flow Cytometry Genome Size Data for the Lichen-Forming Fungus Ramalina farinacea (Ascomycota).</title>
        <authorList>
            <person name="Llewellyn T."/>
            <person name="Mian S."/>
            <person name="Hill R."/>
            <person name="Leitch I.J."/>
            <person name="Gaya E."/>
        </authorList>
    </citation>
    <scope>NUCLEOTIDE SEQUENCE</scope>
    <source>
        <strain evidence="8">LIQ254RAFAR</strain>
    </source>
</reference>
<dbReference type="PANTHER" id="PTHR33048:SF92">
    <property type="entry name" value="INTEGRAL MEMBRANE PROTEIN"/>
    <property type="match status" value="1"/>
</dbReference>
<evidence type="ECO:0000256" key="5">
    <source>
        <dbReference type="ARBA" id="ARBA00038359"/>
    </source>
</evidence>
<evidence type="ECO:0000256" key="6">
    <source>
        <dbReference type="SAM" id="Phobius"/>
    </source>
</evidence>
<proteinExistence type="inferred from homology"/>
<feature type="domain" description="Rhodopsin" evidence="7">
    <location>
        <begin position="41"/>
        <end position="281"/>
    </location>
</feature>
<evidence type="ECO:0000256" key="2">
    <source>
        <dbReference type="ARBA" id="ARBA00022692"/>
    </source>
</evidence>